<dbReference type="PANTHER" id="PTHR40438:SF1">
    <property type="entry name" value="PYRUVOYL-DEPENDENT ARGININE DECARBOXYLASE"/>
    <property type="match status" value="1"/>
</dbReference>
<dbReference type="EC" id="4.1.1.19" evidence="3"/>
<dbReference type="InterPro" id="IPR002724">
    <property type="entry name" value="Pyruvoyl-dep_arg_deCO2ase"/>
</dbReference>
<evidence type="ECO:0000256" key="4">
    <source>
        <dbReference type="ARBA" id="ARBA00014727"/>
    </source>
</evidence>
<dbReference type="PANTHER" id="PTHR40438">
    <property type="entry name" value="PYRUVOYL-DEPENDENT ARGININE DECARBOXYLASE"/>
    <property type="match status" value="1"/>
</dbReference>
<comment type="caution">
    <text evidence="9">The sequence shown here is derived from an EMBL/GenBank/DDBJ whole genome shotgun (WGS) entry which is preliminary data.</text>
</comment>
<dbReference type="Gene3D" id="3.50.20.10">
    <property type="entry name" value="Pyruvoyl-Dependent Histidine Decarboxylase, subunit B"/>
    <property type="match status" value="1"/>
</dbReference>
<name>A0A7V1LK78_CALAY</name>
<dbReference type="Proteomes" id="UP000886005">
    <property type="component" value="Unassembled WGS sequence"/>
</dbReference>
<comment type="catalytic activity">
    <reaction evidence="8">
        <text>L-arginine + H(+) = agmatine + CO2</text>
        <dbReference type="Rhea" id="RHEA:17641"/>
        <dbReference type="ChEBI" id="CHEBI:15378"/>
        <dbReference type="ChEBI" id="CHEBI:16526"/>
        <dbReference type="ChEBI" id="CHEBI:32682"/>
        <dbReference type="ChEBI" id="CHEBI:58145"/>
        <dbReference type="EC" id="4.1.1.19"/>
    </reaction>
</comment>
<evidence type="ECO:0000256" key="7">
    <source>
        <dbReference type="ARBA" id="ARBA00023317"/>
    </source>
</evidence>
<keyword evidence="6 9" id="KW-0456">Lyase</keyword>
<dbReference type="GO" id="GO:0006527">
    <property type="term" value="P:L-arginine catabolic process"/>
    <property type="evidence" value="ECO:0007669"/>
    <property type="project" value="InterPro"/>
</dbReference>
<proteinExistence type="inferred from homology"/>
<dbReference type="AlphaFoldDB" id="A0A7V1LK78"/>
<evidence type="ECO:0000256" key="2">
    <source>
        <dbReference type="ARBA" id="ARBA00008611"/>
    </source>
</evidence>
<dbReference type="NCBIfam" id="TIGR00286">
    <property type="entry name" value="pyruvoyl-dependent arginine decarboxylase"/>
    <property type="match status" value="1"/>
</dbReference>
<dbReference type="InterPro" id="IPR016104">
    <property type="entry name" value="Pyr-dep_his/arg-deCO2ase"/>
</dbReference>
<evidence type="ECO:0000256" key="8">
    <source>
        <dbReference type="ARBA" id="ARBA00049309"/>
    </source>
</evidence>
<evidence type="ECO:0000256" key="6">
    <source>
        <dbReference type="ARBA" id="ARBA00023239"/>
    </source>
</evidence>
<sequence length="181" mass="19943">MYVPKKIFFTRGLGIHKEKLTSFELALRHAGIAPFNLVGVSSICPAGCRIVSAEEGLKELVPGQIVHAVYSKTETNEPQRLIASSIGLARPRDEKAYGYLSEHHDFGETAEQSGNYAEDLAAEMLATILGVEFDPDSSWDEKRQIWTISNKIVESRNITQAARGDENGRWTTVVTAAILLP</sequence>
<dbReference type="Pfam" id="PF01862">
    <property type="entry name" value="PvlArgDC"/>
    <property type="match status" value="1"/>
</dbReference>
<comment type="cofactor">
    <cofactor evidence="1">
        <name>pyruvate</name>
        <dbReference type="ChEBI" id="CHEBI:15361"/>
    </cofactor>
</comment>
<dbReference type="EMBL" id="DRLD01000068">
    <property type="protein sequence ID" value="HED09533.1"/>
    <property type="molecule type" value="Genomic_DNA"/>
</dbReference>
<dbReference type="SUPFAM" id="SSF56271">
    <property type="entry name" value="Pyruvoyl-dependent histidine and arginine decarboxylases"/>
    <property type="match status" value="1"/>
</dbReference>
<dbReference type="InterPro" id="IPR016105">
    <property type="entry name" value="Pyr-dep_his/arg-deCO2ase_sand"/>
</dbReference>
<evidence type="ECO:0000256" key="1">
    <source>
        <dbReference type="ARBA" id="ARBA00001928"/>
    </source>
</evidence>
<reference evidence="9" key="1">
    <citation type="journal article" date="2020" name="mSystems">
        <title>Genome- and Community-Level Interaction Insights into Carbon Utilization and Element Cycling Functions of Hydrothermarchaeota in Hydrothermal Sediment.</title>
        <authorList>
            <person name="Zhou Z."/>
            <person name="Liu Y."/>
            <person name="Xu W."/>
            <person name="Pan J."/>
            <person name="Luo Z.H."/>
            <person name="Li M."/>
        </authorList>
    </citation>
    <scope>NUCLEOTIDE SEQUENCE [LARGE SCALE GENOMIC DNA]</scope>
    <source>
        <strain evidence="9">HyVt-456</strain>
    </source>
</reference>
<evidence type="ECO:0000256" key="5">
    <source>
        <dbReference type="ARBA" id="ARBA00022793"/>
    </source>
</evidence>
<dbReference type="HAMAP" id="MF_01404">
    <property type="entry name" value="PvlArgDC"/>
    <property type="match status" value="1"/>
</dbReference>
<accession>A0A7V1LK78</accession>
<dbReference type="SFLD" id="SFLDS00055">
    <property type="entry name" value="Pyruvoyl-Dependent_Histidine/A"/>
    <property type="match status" value="1"/>
</dbReference>
<dbReference type="GO" id="GO:0008792">
    <property type="term" value="F:arginine decarboxylase activity"/>
    <property type="evidence" value="ECO:0007669"/>
    <property type="project" value="UniProtKB-EC"/>
</dbReference>
<dbReference type="SFLD" id="SFLDG01170">
    <property type="entry name" value="Pyruvoyl-dependent_arginine_de"/>
    <property type="match status" value="1"/>
</dbReference>
<keyword evidence="7" id="KW-0670">Pyruvate</keyword>
<organism evidence="9">
    <name type="scientific">Caldithrix abyssi</name>
    <dbReference type="NCBI Taxonomy" id="187145"/>
    <lineage>
        <taxon>Bacteria</taxon>
        <taxon>Pseudomonadati</taxon>
        <taxon>Calditrichota</taxon>
        <taxon>Calditrichia</taxon>
        <taxon>Calditrichales</taxon>
        <taxon>Calditrichaceae</taxon>
        <taxon>Caldithrix</taxon>
    </lineage>
</organism>
<dbReference type="Gene3D" id="3.30.60.30">
    <property type="match status" value="1"/>
</dbReference>
<evidence type="ECO:0000313" key="9">
    <source>
        <dbReference type="EMBL" id="HED09533.1"/>
    </source>
</evidence>
<gene>
    <name evidence="9" type="ORF">ENJ10_02500</name>
</gene>
<protein>
    <recommendedName>
        <fullName evidence="4">Pyruvoyl-dependent arginine decarboxylase AaxB</fullName>
        <ecNumber evidence="3">4.1.1.19</ecNumber>
    </recommendedName>
</protein>
<keyword evidence="5" id="KW-0210">Decarboxylase</keyword>
<evidence type="ECO:0000256" key="3">
    <source>
        <dbReference type="ARBA" id="ARBA00012426"/>
    </source>
</evidence>
<dbReference type="PIRSF" id="PIRSF005216">
    <property type="entry name" value="Pyruvoyl-dep_arg_deCO2ase"/>
    <property type="match status" value="1"/>
</dbReference>
<comment type="similarity">
    <text evidence="2">Belongs to the pyruvoyl-dependent arginine decarboxylase family.</text>
</comment>